<dbReference type="Gene3D" id="2.60.120.10">
    <property type="entry name" value="Jelly Rolls"/>
    <property type="match status" value="1"/>
</dbReference>
<dbReference type="InterPro" id="IPR014710">
    <property type="entry name" value="RmlC-like_jellyroll"/>
</dbReference>
<accession>A0A381NPP8</accession>
<evidence type="ECO:0008006" key="2">
    <source>
        <dbReference type="Google" id="ProtNLM"/>
    </source>
</evidence>
<dbReference type="SUPFAM" id="SSF51182">
    <property type="entry name" value="RmlC-like cupins"/>
    <property type="match status" value="1"/>
</dbReference>
<reference evidence="1" key="1">
    <citation type="submission" date="2018-05" db="EMBL/GenBank/DDBJ databases">
        <authorList>
            <person name="Lanie J.A."/>
            <person name="Ng W.-L."/>
            <person name="Kazmierczak K.M."/>
            <person name="Andrzejewski T.M."/>
            <person name="Davidsen T.M."/>
            <person name="Wayne K.J."/>
            <person name="Tettelin H."/>
            <person name="Glass J.I."/>
            <person name="Rusch D."/>
            <person name="Podicherti R."/>
            <person name="Tsui H.-C.T."/>
            <person name="Winkler M.E."/>
        </authorList>
    </citation>
    <scope>NUCLEOTIDE SEQUENCE</scope>
</reference>
<evidence type="ECO:0000313" key="1">
    <source>
        <dbReference type="EMBL" id="SUZ55503.1"/>
    </source>
</evidence>
<organism evidence="1">
    <name type="scientific">marine metagenome</name>
    <dbReference type="NCBI Taxonomy" id="408172"/>
    <lineage>
        <taxon>unclassified sequences</taxon>
        <taxon>metagenomes</taxon>
        <taxon>ecological metagenomes</taxon>
    </lineage>
</organism>
<dbReference type="AlphaFoldDB" id="A0A381NPP8"/>
<dbReference type="InterPro" id="IPR011051">
    <property type="entry name" value="RmlC_Cupin_sf"/>
</dbReference>
<proteinExistence type="predicted"/>
<sequence length="171" mass="18967">MNKFASLFVLLGFVTYSFAQTPAPAIPPIATDVTAEEITKFIDALPRDRVSDRPIKNVEVTGNYRVGVYGVFRPKESPGGSNLHQVNTTEIYYIISGYATLVTGGVMTDALQQNENWVRGTAIEDGVSRRVLPGDVIIIPGHTPHWFSELETDLSYLIFRPDPDNRIPLTE</sequence>
<protein>
    <recommendedName>
        <fullName evidence="2">Cupin type-1 domain-containing protein</fullName>
    </recommendedName>
</protein>
<name>A0A381NPP8_9ZZZZ</name>
<gene>
    <name evidence="1" type="ORF">METZ01_LOCUS8357</name>
</gene>
<dbReference type="EMBL" id="UINC01000444">
    <property type="protein sequence ID" value="SUZ55503.1"/>
    <property type="molecule type" value="Genomic_DNA"/>
</dbReference>